<dbReference type="Pfam" id="PF13181">
    <property type="entry name" value="TPR_8"/>
    <property type="match status" value="1"/>
</dbReference>
<dbReference type="EMBL" id="JAAONZ010000003">
    <property type="protein sequence ID" value="NHO64990.1"/>
    <property type="molecule type" value="Genomic_DNA"/>
</dbReference>
<dbReference type="PROSITE" id="PS51257">
    <property type="entry name" value="PROKAR_LIPOPROTEIN"/>
    <property type="match status" value="1"/>
</dbReference>
<evidence type="ECO:0000256" key="1">
    <source>
        <dbReference type="SAM" id="SignalP"/>
    </source>
</evidence>
<dbReference type="RefSeq" id="WP_167182902.1">
    <property type="nucleotide sequence ID" value="NZ_JAAONZ010000003.1"/>
</dbReference>
<reference evidence="2" key="1">
    <citation type="submission" date="2020-03" db="EMBL/GenBank/DDBJ databases">
        <authorList>
            <person name="Guo F."/>
        </authorList>
    </citation>
    <scope>NUCLEOTIDE SEQUENCE</scope>
    <source>
        <strain evidence="2">JCM 30134</strain>
    </source>
</reference>
<dbReference type="Gene3D" id="1.25.40.10">
    <property type="entry name" value="Tetratricopeptide repeat domain"/>
    <property type="match status" value="1"/>
</dbReference>
<protein>
    <recommendedName>
        <fullName evidence="4">Tetratricopeptide repeat protein</fullName>
    </recommendedName>
</protein>
<dbReference type="AlphaFoldDB" id="A0A9E5JU88"/>
<gene>
    <name evidence="2" type="ORF">G8770_05475</name>
</gene>
<evidence type="ECO:0000313" key="2">
    <source>
        <dbReference type="EMBL" id="NHO64990.1"/>
    </source>
</evidence>
<feature type="chain" id="PRO_5039272439" description="Tetratricopeptide repeat protein" evidence="1">
    <location>
        <begin position="23"/>
        <end position="214"/>
    </location>
</feature>
<keyword evidence="1" id="KW-0732">Signal</keyword>
<accession>A0A9E5JU88</accession>
<evidence type="ECO:0008006" key="4">
    <source>
        <dbReference type="Google" id="ProtNLM"/>
    </source>
</evidence>
<dbReference type="InterPro" id="IPR011990">
    <property type="entry name" value="TPR-like_helical_dom_sf"/>
</dbReference>
<name>A0A9E5JU88_9GAMM</name>
<comment type="caution">
    <text evidence="2">The sequence shown here is derived from an EMBL/GenBank/DDBJ whole genome shotgun (WGS) entry which is preliminary data.</text>
</comment>
<dbReference type="SUPFAM" id="SSF48452">
    <property type="entry name" value="TPR-like"/>
    <property type="match status" value="1"/>
</dbReference>
<evidence type="ECO:0000313" key="3">
    <source>
        <dbReference type="Proteomes" id="UP000787472"/>
    </source>
</evidence>
<keyword evidence="3" id="KW-1185">Reference proteome</keyword>
<sequence>MFKRYCLMLMMPAWLISQACWADAEAEVHKLQQQWAQANYTLQGKPQLEAYDALLLSAEQAKSAYPDDAGVLIWSGIIQSSYAGVKGGLGALKYAKASKKDLEQAMEIDANALEGSAYTSLGTLYFKVPGWPLGFGDDDKAKQLLTQALKVNPQGIDPNYFYAEYLKEEGHYKAAGSYYQKALQAPSRPGRPLADAGRRKEIQNALNDIRNKLN</sequence>
<organism evidence="2 3">
    <name type="scientific">Pseudomaricurvus hydrocarbonicus</name>
    <dbReference type="NCBI Taxonomy" id="1470433"/>
    <lineage>
        <taxon>Bacteria</taxon>
        <taxon>Pseudomonadati</taxon>
        <taxon>Pseudomonadota</taxon>
        <taxon>Gammaproteobacteria</taxon>
        <taxon>Cellvibrionales</taxon>
        <taxon>Cellvibrionaceae</taxon>
        <taxon>Pseudomaricurvus</taxon>
    </lineage>
</organism>
<proteinExistence type="predicted"/>
<feature type="signal peptide" evidence="1">
    <location>
        <begin position="1"/>
        <end position="22"/>
    </location>
</feature>
<dbReference type="Proteomes" id="UP000787472">
    <property type="component" value="Unassembled WGS sequence"/>
</dbReference>
<dbReference type="InterPro" id="IPR019734">
    <property type="entry name" value="TPR_rpt"/>
</dbReference>